<dbReference type="AlphaFoldDB" id="A0A173S7B5"/>
<evidence type="ECO:0000313" key="1">
    <source>
        <dbReference type="EMBL" id="CUM86374.1"/>
    </source>
</evidence>
<dbReference type="GO" id="GO:0000287">
    <property type="term" value="F:magnesium ion binding"/>
    <property type="evidence" value="ECO:0007669"/>
    <property type="project" value="InterPro"/>
</dbReference>
<dbReference type="Gene3D" id="3.90.80.10">
    <property type="entry name" value="Inorganic pyrophosphatase"/>
    <property type="match status" value="1"/>
</dbReference>
<dbReference type="RefSeq" id="WP_207740663.1">
    <property type="nucleotide sequence ID" value="NZ_CYXR01000007.1"/>
</dbReference>
<name>A0A173S7B5_9FIRM</name>
<evidence type="ECO:0008006" key="3">
    <source>
        <dbReference type="Google" id="ProtNLM"/>
    </source>
</evidence>
<dbReference type="GO" id="GO:0005737">
    <property type="term" value="C:cytoplasm"/>
    <property type="evidence" value="ECO:0007669"/>
    <property type="project" value="InterPro"/>
</dbReference>
<dbReference type="InterPro" id="IPR036649">
    <property type="entry name" value="Pyrophosphatase_sf"/>
</dbReference>
<protein>
    <recommendedName>
        <fullName evidence="3">Inorganic pyrophosphatase</fullName>
    </recommendedName>
</protein>
<dbReference type="GO" id="GO:0004427">
    <property type="term" value="F:inorganic diphosphate phosphatase activity"/>
    <property type="evidence" value="ECO:0007669"/>
    <property type="project" value="InterPro"/>
</dbReference>
<dbReference type="Proteomes" id="UP000095727">
    <property type="component" value="Unassembled WGS sequence"/>
</dbReference>
<sequence length="84" mass="9818">MYYPINYGYIEGVMAPDGEEQDAYILGVNEPVKKFTGKIIAIVRRKDGIEEKWVVVPDGVTFSKEEIRRQIHFQEQYFDSEIVM</sequence>
<evidence type="ECO:0000313" key="2">
    <source>
        <dbReference type="Proteomes" id="UP000095727"/>
    </source>
</evidence>
<accession>A0A173S7B5</accession>
<dbReference type="EMBL" id="CYXR01000007">
    <property type="protein sequence ID" value="CUM86374.1"/>
    <property type="molecule type" value="Genomic_DNA"/>
</dbReference>
<proteinExistence type="predicted"/>
<organism evidence="1 2">
    <name type="scientific">Coprococcus comes</name>
    <dbReference type="NCBI Taxonomy" id="410072"/>
    <lineage>
        <taxon>Bacteria</taxon>
        <taxon>Bacillati</taxon>
        <taxon>Bacillota</taxon>
        <taxon>Clostridia</taxon>
        <taxon>Lachnospirales</taxon>
        <taxon>Lachnospiraceae</taxon>
        <taxon>Coprococcus</taxon>
    </lineage>
</organism>
<dbReference type="SUPFAM" id="SSF50324">
    <property type="entry name" value="Inorganic pyrophosphatase"/>
    <property type="match status" value="1"/>
</dbReference>
<gene>
    <name evidence="1" type="ORF">ERS852574_01189</name>
</gene>
<dbReference type="GO" id="GO:0006796">
    <property type="term" value="P:phosphate-containing compound metabolic process"/>
    <property type="evidence" value="ECO:0007669"/>
    <property type="project" value="InterPro"/>
</dbReference>
<reference evidence="1 2" key="1">
    <citation type="submission" date="2015-09" db="EMBL/GenBank/DDBJ databases">
        <authorList>
            <consortium name="Pathogen Informatics"/>
        </authorList>
    </citation>
    <scope>NUCLEOTIDE SEQUENCE [LARGE SCALE GENOMIC DNA]</scope>
    <source>
        <strain evidence="1 2">2789STDY5834962</strain>
    </source>
</reference>